<name>A0AAV5DU63_ELECO</name>
<reference evidence="4" key="1">
    <citation type="journal article" date="2018" name="DNA Res.">
        <title>Multiple hybrid de novo genome assembly of finger millet, an orphan allotetraploid crop.</title>
        <authorList>
            <person name="Hatakeyama M."/>
            <person name="Aluri S."/>
            <person name="Balachadran M.T."/>
            <person name="Sivarajan S.R."/>
            <person name="Patrignani A."/>
            <person name="Gruter S."/>
            <person name="Poveda L."/>
            <person name="Shimizu-Inatsugi R."/>
            <person name="Baeten J."/>
            <person name="Francoijs K.J."/>
            <person name="Nataraja K.N."/>
            <person name="Reddy Y.A.N."/>
            <person name="Phadnis S."/>
            <person name="Ravikumar R.L."/>
            <person name="Schlapbach R."/>
            <person name="Sreeman S.M."/>
            <person name="Shimizu K.K."/>
        </authorList>
    </citation>
    <scope>NUCLEOTIDE SEQUENCE</scope>
</reference>
<evidence type="ECO:0000313" key="4">
    <source>
        <dbReference type="EMBL" id="GJN13662.1"/>
    </source>
</evidence>
<dbReference type="InterPro" id="IPR029021">
    <property type="entry name" value="Prot-tyrosine_phosphatase-like"/>
</dbReference>
<feature type="domain" description="Tyrosine specific protein phosphatases" evidence="3">
    <location>
        <begin position="233"/>
        <end position="283"/>
    </location>
</feature>
<dbReference type="PRINTS" id="PR00700">
    <property type="entry name" value="PRTYPHPHTASE"/>
</dbReference>
<evidence type="ECO:0000313" key="5">
    <source>
        <dbReference type="Proteomes" id="UP001054889"/>
    </source>
</evidence>
<comment type="caution">
    <text evidence="4">The sequence shown here is derived from an EMBL/GenBank/DDBJ whole genome shotgun (WGS) entry which is preliminary data.</text>
</comment>
<dbReference type="Gene3D" id="3.90.190.10">
    <property type="entry name" value="Protein tyrosine phosphatase superfamily"/>
    <property type="match status" value="2"/>
</dbReference>
<dbReference type="InterPro" id="IPR000242">
    <property type="entry name" value="PTP_cat"/>
</dbReference>
<evidence type="ECO:0000259" key="3">
    <source>
        <dbReference type="PROSITE" id="PS50056"/>
    </source>
</evidence>
<feature type="domain" description="Tyrosine-protein phosphatase" evidence="2">
    <location>
        <begin position="53"/>
        <end position="292"/>
    </location>
</feature>
<dbReference type="SUPFAM" id="SSF52799">
    <property type="entry name" value="(Phosphotyrosine protein) phosphatases II"/>
    <property type="match status" value="1"/>
</dbReference>
<organism evidence="4 5">
    <name type="scientific">Eleusine coracana subsp. coracana</name>
    <dbReference type="NCBI Taxonomy" id="191504"/>
    <lineage>
        <taxon>Eukaryota</taxon>
        <taxon>Viridiplantae</taxon>
        <taxon>Streptophyta</taxon>
        <taxon>Embryophyta</taxon>
        <taxon>Tracheophyta</taxon>
        <taxon>Spermatophyta</taxon>
        <taxon>Magnoliopsida</taxon>
        <taxon>Liliopsida</taxon>
        <taxon>Poales</taxon>
        <taxon>Poaceae</taxon>
        <taxon>PACMAD clade</taxon>
        <taxon>Chloridoideae</taxon>
        <taxon>Cynodonteae</taxon>
        <taxon>Eleusininae</taxon>
        <taxon>Eleusine</taxon>
    </lineage>
</organism>
<gene>
    <name evidence="4" type="primary">gb00392</name>
    <name evidence="4" type="ORF">PR202_gb00392</name>
</gene>
<dbReference type="InterPro" id="IPR000387">
    <property type="entry name" value="Tyr_Pase_dom"/>
</dbReference>
<dbReference type="Proteomes" id="UP001054889">
    <property type="component" value="Unassembled WGS sequence"/>
</dbReference>
<accession>A0AAV5DU63</accession>
<evidence type="ECO:0000259" key="2">
    <source>
        <dbReference type="PROSITE" id="PS50055"/>
    </source>
</evidence>
<protein>
    <recommendedName>
        <fullName evidence="6">Tyrosine-protein phosphatase domain-containing protein</fullName>
    </recommendedName>
</protein>
<evidence type="ECO:0000256" key="1">
    <source>
        <dbReference type="SAM" id="MobiDB-lite"/>
    </source>
</evidence>
<keyword evidence="5" id="KW-1185">Reference proteome</keyword>
<reference evidence="4" key="2">
    <citation type="submission" date="2021-12" db="EMBL/GenBank/DDBJ databases">
        <title>Resequencing data analysis of finger millet.</title>
        <authorList>
            <person name="Hatakeyama M."/>
            <person name="Aluri S."/>
            <person name="Balachadran M.T."/>
            <person name="Sivarajan S.R."/>
            <person name="Poveda L."/>
            <person name="Shimizu-Inatsugi R."/>
            <person name="Schlapbach R."/>
            <person name="Sreeman S.M."/>
            <person name="Shimizu K.K."/>
        </authorList>
    </citation>
    <scope>NUCLEOTIDE SEQUENCE</scope>
</reference>
<dbReference type="SMART" id="SM00404">
    <property type="entry name" value="PTPc_motif"/>
    <property type="match status" value="1"/>
</dbReference>
<dbReference type="EMBL" id="BQKI01000071">
    <property type="protein sequence ID" value="GJN13662.1"/>
    <property type="molecule type" value="Genomic_DNA"/>
</dbReference>
<dbReference type="PANTHER" id="PTHR19134:SF449">
    <property type="entry name" value="TYROSINE-PROTEIN PHOSPHATASE 1"/>
    <property type="match status" value="1"/>
</dbReference>
<dbReference type="SMART" id="SM00194">
    <property type="entry name" value="PTPc"/>
    <property type="match status" value="1"/>
</dbReference>
<proteinExistence type="predicted"/>
<dbReference type="InterPro" id="IPR003595">
    <property type="entry name" value="Tyr_Pase_cat"/>
</dbReference>
<evidence type="ECO:0008006" key="6">
    <source>
        <dbReference type="Google" id="ProtNLM"/>
    </source>
</evidence>
<dbReference type="InterPro" id="IPR050348">
    <property type="entry name" value="Protein-Tyr_Phosphatase"/>
</dbReference>
<dbReference type="PROSITE" id="PS50055">
    <property type="entry name" value="TYR_PHOSPHATASE_PTP"/>
    <property type="match status" value="1"/>
</dbReference>
<dbReference type="GO" id="GO:0004725">
    <property type="term" value="F:protein tyrosine phosphatase activity"/>
    <property type="evidence" value="ECO:0007669"/>
    <property type="project" value="InterPro"/>
</dbReference>
<dbReference type="AlphaFoldDB" id="A0AAV5DU63"/>
<dbReference type="PROSITE" id="PS50056">
    <property type="entry name" value="TYR_PHOSPHATASE_2"/>
    <property type="match status" value="1"/>
</dbReference>
<sequence>MSSSRAPERGGAFDPFDVEADPPSRPDLTPEQVGLCKDALAHFKGKRKNKAALSDEFASLWASVELVRRPSISVAHYPANRPKNRYIDILPFDDTRVRLHPSTSGRTLDNDYINASFIKATNDDRVTTFISTQGPLVNTFEDFWQMVCENQCPAIVMLTQFDGLKCDEYLPLHTGQGVYGKFSVKIRKTRIENHGLWLRDVEVKCNKEKFTLYYIWNILIGLTMECHRILMLAGIGRTGTYITIHTTIERILLGDKSSYNLVETVKSFRCQRTGMVQTEEQYKFCYRAIADELKNLIKSNH</sequence>
<dbReference type="PANTHER" id="PTHR19134">
    <property type="entry name" value="RECEPTOR-TYPE TYROSINE-PROTEIN PHOSPHATASE"/>
    <property type="match status" value="1"/>
</dbReference>
<dbReference type="Pfam" id="PF00102">
    <property type="entry name" value="Y_phosphatase"/>
    <property type="match status" value="2"/>
</dbReference>
<feature type="region of interest" description="Disordered" evidence="1">
    <location>
        <begin position="1"/>
        <end position="31"/>
    </location>
</feature>